<accession>A0A553HYF2</accession>
<dbReference type="Proteomes" id="UP000319160">
    <property type="component" value="Unassembled WGS sequence"/>
</dbReference>
<feature type="region of interest" description="Disordered" evidence="1">
    <location>
        <begin position="1"/>
        <end position="158"/>
    </location>
</feature>
<proteinExistence type="predicted"/>
<keyword evidence="3" id="KW-1185">Reference proteome</keyword>
<evidence type="ECO:0000313" key="3">
    <source>
        <dbReference type="Proteomes" id="UP000319160"/>
    </source>
</evidence>
<evidence type="ECO:0000256" key="1">
    <source>
        <dbReference type="SAM" id="MobiDB-lite"/>
    </source>
</evidence>
<feature type="compositionally biased region" description="Polar residues" evidence="1">
    <location>
        <begin position="41"/>
        <end position="55"/>
    </location>
</feature>
<dbReference type="STRING" id="2512241.A0A553HYF2"/>
<dbReference type="AlphaFoldDB" id="A0A553HYF2"/>
<feature type="compositionally biased region" description="Polar residues" evidence="1">
    <location>
        <begin position="334"/>
        <end position="348"/>
    </location>
</feature>
<feature type="region of interest" description="Disordered" evidence="1">
    <location>
        <begin position="236"/>
        <end position="273"/>
    </location>
</feature>
<feature type="compositionally biased region" description="Low complexity" evidence="1">
    <location>
        <begin position="89"/>
        <end position="110"/>
    </location>
</feature>
<feature type="compositionally biased region" description="Polar residues" evidence="1">
    <location>
        <begin position="120"/>
        <end position="130"/>
    </location>
</feature>
<feature type="compositionally biased region" description="Polar residues" evidence="1">
    <location>
        <begin position="467"/>
        <end position="479"/>
    </location>
</feature>
<feature type="compositionally biased region" description="Low complexity" evidence="1">
    <location>
        <begin position="21"/>
        <end position="36"/>
    </location>
</feature>
<dbReference type="EMBL" id="VFLP01000032">
    <property type="protein sequence ID" value="TRX92980.1"/>
    <property type="molecule type" value="Genomic_DNA"/>
</dbReference>
<gene>
    <name evidence="2" type="ORF">FHL15_006118</name>
</gene>
<name>A0A553HYF2_9PEZI</name>
<comment type="caution">
    <text evidence="2">The sequence shown here is derived from an EMBL/GenBank/DDBJ whole genome shotgun (WGS) entry which is preliminary data.</text>
</comment>
<feature type="compositionally biased region" description="Basic and acidic residues" evidence="1">
    <location>
        <begin position="407"/>
        <end position="417"/>
    </location>
</feature>
<feature type="region of interest" description="Disordered" evidence="1">
    <location>
        <begin position="369"/>
        <end position="434"/>
    </location>
</feature>
<evidence type="ECO:0000313" key="2">
    <source>
        <dbReference type="EMBL" id="TRX92980.1"/>
    </source>
</evidence>
<organism evidence="2 3">
    <name type="scientific">Xylaria flabelliformis</name>
    <dbReference type="NCBI Taxonomy" id="2512241"/>
    <lineage>
        <taxon>Eukaryota</taxon>
        <taxon>Fungi</taxon>
        <taxon>Dikarya</taxon>
        <taxon>Ascomycota</taxon>
        <taxon>Pezizomycotina</taxon>
        <taxon>Sordariomycetes</taxon>
        <taxon>Xylariomycetidae</taxon>
        <taxon>Xylariales</taxon>
        <taxon>Xylariaceae</taxon>
        <taxon>Xylaria</taxon>
    </lineage>
</organism>
<protein>
    <submittedName>
        <fullName evidence="2">Uncharacterized protein</fullName>
    </submittedName>
</protein>
<sequence length="547" mass="57962">MASPRPDNAASQSQLQLQPPAVLASSSSRFAAASRLPPLSQPNTSSVSLVSSTARGQPIPLSDATAADRTTALRELSRSQPIGRPPYPKASGPPSSAAGTTPGTTTGTYSQPVLVRTYSGPISSSMQAPSASRRDAISAVQDRPSAPSSSRSRRRRHGFAVTLIRPLVSGKPSPGDDVKLPPLEAFSFKSIMADLEHDIGADLDRIADICARSRYSLSNQYEIHVAPHGSGAGFAQGGLASASTSSPSHDNAGPTLQAPSIEDDHVDVTHRRRVTVRRKSAAYGTLETIISSSRSSDEDRSKRKSASEIAAQVRGRFSHSSPEGSERGSGSGSARTTEAQASSELNVDQTKRSSRARPTLAAAILDHSRAQTYHHPDPPPPRTSNTSLVSEPAMPETSHSHLVSTTTREEPSREDRNPGPSAKEQTSVSVSKSVAAAAITTPEEPKEQPGLLSGFRFSIPWKGTSMADRSSTGQKSDWASTLGREDARNLSRWAYITLESQYCPHLLTPPAVGYVAMHFSSKDGPLTVFTLDEDGRVYGLNSGNSDG</sequence>
<feature type="region of interest" description="Disordered" evidence="1">
    <location>
        <begin position="463"/>
        <end position="482"/>
    </location>
</feature>
<feature type="region of interest" description="Disordered" evidence="1">
    <location>
        <begin position="292"/>
        <end position="357"/>
    </location>
</feature>
<reference evidence="3" key="1">
    <citation type="submission" date="2019-06" db="EMBL/GenBank/DDBJ databases">
        <title>Draft genome sequence of the griseofulvin-producing fungus Xylaria cubensis strain G536.</title>
        <authorList>
            <person name="Mead M.E."/>
            <person name="Raja H.A."/>
            <person name="Steenwyk J.L."/>
            <person name="Knowles S.L."/>
            <person name="Oberlies N.H."/>
            <person name="Rokas A."/>
        </authorList>
    </citation>
    <scope>NUCLEOTIDE SEQUENCE [LARGE SCALE GENOMIC DNA]</scope>
    <source>
        <strain evidence="3">G536</strain>
    </source>
</reference>
<dbReference type="OrthoDB" id="5339332at2759"/>